<comment type="similarity">
    <text evidence="3">In the C-terminal section; belongs to the protein kinase superfamily. Ser/Thr protein kinase family.</text>
</comment>
<feature type="compositionally biased region" description="Acidic residues" evidence="20">
    <location>
        <begin position="645"/>
        <end position="656"/>
    </location>
</feature>
<keyword evidence="13 21" id="KW-1133">Transmembrane helix</keyword>
<evidence type="ECO:0000256" key="18">
    <source>
        <dbReference type="ARBA" id="ARBA00048679"/>
    </source>
</evidence>
<evidence type="ECO:0000256" key="7">
    <source>
        <dbReference type="ARBA" id="ARBA00022692"/>
    </source>
</evidence>
<comment type="catalytic activity">
    <reaction evidence="17">
        <text>L-threonyl-[protein] + ATP = O-phospho-L-threonyl-[protein] + ADP + H(+)</text>
        <dbReference type="Rhea" id="RHEA:46608"/>
        <dbReference type="Rhea" id="RHEA-COMP:11060"/>
        <dbReference type="Rhea" id="RHEA-COMP:11605"/>
        <dbReference type="ChEBI" id="CHEBI:15378"/>
        <dbReference type="ChEBI" id="CHEBI:30013"/>
        <dbReference type="ChEBI" id="CHEBI:30616"/>
        <dbReference type="ChEBI" id="CHEBI:61977"/>
        <dbReference type="ChEBI" id="CHEBI:456216"/>
        <dbReference type="EC" id="2.7.11.1"/>
    </reaction>
</comment>
<evidence type="ECO:0000256" key="17">
    <source>
        <dbReference type="ARBA" id="ARBA00047899"/>
    </source>
</evidence>
<dbReference type="InterPro" id="IPR001220">
    <property type="entry name" value="Legume_lectin_dom"/>
</dbReference>
<dbReference type="InterPro" id="IPR017441">
    <property type="entry name" value="Protein_kinase_ATP_BS"/>
</dbReference>
<comment type="subcellular location">
    <subcellularLocation>
        <location evidence="1">Membrane</location>
        <topology evidence="1">Single-pass type I membrane protein</topology>
    </subcellularLocation>
</comment>
<dbReference type="PROSITE" id="PS00108">
    <property type="entry name" value="PROTEIN_KINASE_ST"/>
    <property type="match status" value="1"/>
</dbReference>
<organism evidence="24 25">
    <name type="scientific">Dillenia turbinata</name>
    <dbReference type="NCBI Taxonomy" id="194707"/>
    <lineage>
        <taxon>Eukaryota</taxon>
        <taxon>Viridiplantae</taxon>
        <taxon>Streptophyta</taxon>
        <taxon>Embryophyta</taxon>
        <taxon>Tracheophyta</taxon>
        <taxon>Spermatophyta</taxon>
        <taxon>Magnoliopsida</taxon>
        <taxon>eudicotyledons</taxon>
        <taxon>Gunneridae</taxon>
        <taxon>Pentapetalae</taxon>
        <taxon>Dilleniales</taxon>
        <taxon>Dilleniaceae</taxon>
        <taxon>Dillenia</taxon>
    </lineage>
</organism>
<comment type="similarity">
    <text evidence="2">In the N-terminal section; belongs to the leguminous lectin family.</text>
</comment>
<keyword evidence="6" id="KW-0808">Transferase</keyword>
<evidence type="ECO:0000256" key="10">
    <source>
        <dbReference type="ARBA" id="ARBA00022741"/>
    </source>
</evidence>
<dbReference type="InterPro" id="IPR000719">
    <property type="entry name" value="Prot_kinase_dom"/>
</dbReference>
<evidence type="ECO:0000256" key="20">
    <source>
        <dbReference type="SAM" id="MobiDB-lite"/>
    </source>
</evidence>
<feature type="chain" id="PRO_5042942302" description="non-specific serine/threonine protein kinase" evidence="22">
    <location>
        <begin position="23"/>
        <end position="687"/>
    </location>
</feature>
<protein>
    <recommendedName>
        <fullName evidence="4">non-specific serine/threonine protein kinase</fullName>
        <ecNumber evidence="4">2.7.11.1</ecNumber>
    </recommendedName>
</protein>
<keyword evidence="14 21" id="KW-0472">Membrane</keyword>
<comment type="catalytic activity">
    <reaction evidence="18">
        <text>L-seryl-[protein] + ATP = O-phospho-L-seryl-[protein] + ADP + H(+)</text>
        <dbReference type="Rhea" id="RHEA:17989"/>
        <dbReference type="Rhea" id="RHEA-COMP:9863"/>
        <dbReference type="Rhea" id="RHEA-COMP:11604"/>
        <dbReference type="ChEBI" id="CHEBI:15378"/>
        <dbReference type="ChEBI" id="CHEBI:29999"/>
        <dbReference type="ChEBI" id="CHEBI:30616"/>
        <dbReference type="ChEBI" id="CHEBI:83421"/>
        <dbReference type="ChEBI" id="CHEBI:456216"/>
        <dbReference type="EC" id="2.7.11.1"/>
    </reaction>
</comment>
<keyword evidence="7 21" id="KW-0812">Transmembrane</keyword>
<dbReference type="PROSITE" id="PS00107">
    <property type="entry name" value="PROTEIN_KINASE_ATP"/>
    <property type="match status" value="1"/>
</dbReference>
<dbReference type="FunFam" id="3.30.200.20:FF:000112">
    <property type="entry name" value="Lectin-domain containing receptor kinase A4.3"/>
    <property type="match status" value="1"/>
</dbReference>
<evidence type="ECO:0000256" key="5">
    <source>
        <dbReference type="ARBA" id="ARBA00022527"/>
    </source>
</evidence>
<feature type="region of interest" description="Disordered" evidence="20">
    <location>
        <begin position="645"/>
        <end position="687"/>
    </location>
</feature>
<keyword evidence="5" id="KW-0723">Serine/threonine-protein kinase</keyword>
<evidence type="ECO:0000256" key="15">
    <source>
        <dbReference type="ARBA" id="ARBA00023170"/>
    </source>
</evidence>
<evidence type="ECO:0000256" key="16">
    <source>
        <dbReference type="ARBA" id="ARBA00023180"/>
    </source>
</evidence>
<comment type="caution">
    <text evidence="24">The sequence shown here is derived from an EMBL/GenBank/DDBJ whole genome shotgun (WGS) entry which is preliminary data.</text>
</comment>
<evidence type="ECO:0000313" key="24">
    <source>
        <dbReference type="EMBL" id="KAK6943007.1"/>
    </source>
</evidence>
<dbReference type="GO" id="GO:0004674">
    <property type="term" value="F:protein serine/threonine kinase activity"/>
    <property type="evidence" value="ECO:0007669"/>
    <property type="project" value="UniProtKB-KW"/>
</dbReference>
<dbReference type="EMBL" id="JBAMMX010000004">
    <property type="protein sequence ID" value="KAK6943007.1"/>
    <property type="molecule type" value="Genomic_DNA"/>
</dbReference>
<dbReference type="PANTHER" id="PTHR27007">
    <property type="match status" value="1"/>
</dbReference>
<evidence type="ECO:0000256" key="4">
    <source>
        <dbReference type="ARBA" id="ARBA00012513"/>
    </source>
</evidence>
<reference evidence="24 25" key="1">
    <citation type="submission" date="2023-12" db="EMBL/GenBank/DDBJ databases">
        <title>A high-quality genome assembly for Dillenia turbinata (Dilleniales).</title>
        <authorList>
            <person name="Chanderbali A."/>
        </authorList>
    </citation>
    <scope>NUCLEOTIDE SEQUENCE [LARGE SCALE GENOMIC DNA]</scope>
    <source>
        <strain evidence="24">LSX21</strain>
        <tissue evidence="24">Leaf</tissue>
    </source>
</reference>
<keyword evidence="25" id="KW-1185">Reference proteome</keyword>
<dbReference type="InterPro" id="IPR008271">
    <property type="entry name" value="Ser/Thr_kinase_AS"/>
</dbReference>
<feature type="binding site" evidence="19">
    <location>
        <position position="374"/>
    </location>
    <ligand>
        <name>ATP</name>
        <dbReference type="ChEBI" id="CHEBI:30616"/>
    </ligand>
</feature>
<evidence type="ECO:0000259" key="23">
    <source>
        <dbReference type="PROSITE" id="PS50011"/>
    </source>
</evidence>
<dbReference type="InterPro" id="IPR011009">
    <property type="entry name" value="Kinase-like_dom_sf"/>
</dbReference>
<feature type="transmembrane region" description="Helical" evidence="21">
    <location>
        <begin position="287"/>
        <end position="310"/>
    </location>
</feature>
<dbReference type="GO" id="GO:0030246">
    <property type="term" value="F:carbohydrate binding"/>
    <property type="evidence" value="ECO:0007669"/>
    <property type="project" value="UniProtKB-KW"/>
</dbReference>
<dbReference type="SUPFAM" id="SSF56112">
    <property type="entry name" value="Protein kinase-like (PK-like)"/>
    <property type="match status" value="1"/>
</dbReference>
<dbReference type="FunFam" id="2.60.120.200:FF:000051">
    <property type="entry name" value="L-type lectin-domain containing receptor kinase V.9"/>
    <property type="match status" value="1"/>
</dbReference>
<dbReference type="FunFam" id="1.10.510.10:FF:000108">
    <property type="entry name" value="L-type lectin-domain containing receptor kinase S.4"/>
    <property type="match status" value="1"/>
</dbReference>
<accession>A0AAN8ZML1</accession>
<keyword evidence="8 22" id="KW-0732">Signal</keyword>
<dbReference type="SUPFAM" id="SSF49899">
    <property type="entry name" value="Concanavalin A-like lectins/glucanases"/>
    <property type="match status" value="1"/>
</dbReference>
<feature type="compositionally biased region" description="Polar residues" evidence="20">
    <location>
        <begin position="660"/>
        <end position="672"/>
    </location>
</feature>
<feature type="signal peptide" evidence="22">
    <location>
        <begin position="1"/>
        <end position="22"/>
    </location>
</feature>
<keyword evidence="16" id="KW-0325">Glycoprotein</keyword>
<evidence type="ECO:0000256" key="8">
    <source>
        <dbReference type="ARBA" id="ARBA00022729"/>
    </source>
</evidence>
<keyword evidence="9" id="KW-0430">Lectin</keyword>
<dbReference type="Pfam" id="PF00139">
    <property type="entry name" value="Lectin_legB"/>
    <property type="match status" value="1"/>
</dbReference>
<keyword evidence="12 19" id="KW-0067">ATP-binding</keyword>
<dbReference type="InterPro" id="IPR050528">
    <property type="entry name" value="L-type_Lectin-RKs"/>
</dbReference>
<proteinExistence type="inferred from homology"/>
<dbReference type="Gene3D" id="3.30.200.20">
    <property type="entry name" value="Phosphorylase Kinase, domain 1"/>
    <property type="match status" value="1"/>
</dbReference>
<evidence type="ECO:0000256" key="2">
    <source>
        <dbReference type="ARBA" id="ARBA00008536"/>
    </source>
</evidence>
<evidence type="ECO:0000256" key="13">
    <source>
        <dbReference type="ARBA" id="ARBA00022989"/>
    </source>
</evidence>
<dbReference type="GO" id="GO:0005524">
    <property type="term" value="F:ATP binding"/>
    <property type="evidence" value="ECO:0007669"/>
    <property type="project" value="UniProtKB-UniRule"/>
</dbReference>
<evidence type="ECO:0000256" key="22">
    <source>
        <dbReference type="SAM" id="SignalP"/>
    </source>
</evidence>
<sequence length="687" mass="76003">MSSKMGIAVFFFFILVVKSAASENFTYNGFRSANLILDGIADITSSGVLELTHRAKINQGHGWHPDPMTFKNSNGTVISFSTTFVFAIVSPYPNLTGHGIALVVAPQRGLPGSLPTQYLGLFNESNNGNSTNHVFAVELDTVQGDQFKDINDNHVGIDINSLFSNISASAAYHANVNGVDELKNLTLTSGLAMQLWVDYDGNEKVINVTLAPIKVPKPQKPLLSLKYDLSSVLNESMYVGFSSSTGSVPSSHFVLGWSFSMGGPAPPLSLSMLPGIPRLFPKELPKFVTIGLPILFSFMFVLVISSFYYAMLRKRKYEELLEDWESDYGPHRFKYKDLYIATRGFRDEELLGAGGFGSVYRGVLPDTKMEVAVKRVSHESKQGIREFISEIVSIGRLRHRNLVTLLGYCRRKRELLLVYDFMPNGSLDKHIHNVPGVALNWKQRFHVIKGVASGLLYLHEEWEQVVIHRDIKASNVMLDSEFNGRLGDFGLARLYDHGTDPQTTHIVGTIGYLAPEQYRVGKATTWADVFAFGAFVLEVACGRRPIEPQAQHSDIYLVDRVFSCWKRGNIAEAVDPHLGNDYVAEEMELVLKLGLICSNVEPSMRPSMRQIGQYLKGEAPLPEILSPAAGNALSFEHHVNIALDDDEDDDEEDDSEGLLSDQSTNTSASGTRPSVAESVLSKSLILL</sequence>
<evidence type="ECO:0000313" key="25">
    <source>
        <dbReference type="Proteomes" id="UP001370490"/>
    </source>
</evidence>
<evidence type="ECO:0000256" key="11">
    <source>
        <dbReference type="ARBA" id="ARBA00022777"/>
    </source>
</evidence>
<name>A0AAN8ZML1_9MAGN</name>
<keyword evidence="10 19" id="KW-0547">Nucleotide-binding</keyword>
<feature type="domain" description="Protein kinase" evidence="23">
    <location>
        <begin position="345"/>
        <end position="615"/>
    </location>
</feature>
<dbReference type="Proteomes" id="UP001370490">
    <property type="component" value="Unassembled WGS sequence"/>
</dbReference>
<dbReference type="InterPro" id="IPR013320">
    <property type="entry name" value="ConA-like_dom_sf"/>
</dbReference>
<keyword evidence="15" id="KW-0675">Receptor</keyword>
<dbReference type="PROSITE" id="PS50011">
    <property type="entry name" value="PROTEIN_KINASE_DOM"/>
    <property type="match status" value="1"/>
</dbReference>
<dbReference type="Gene3D" id="1.10.510.10">
    <property type="entry name" value="Transferase(Phosphotransferase) domain 1"/>
    <property type="match status" value="1"/>
</dbReference>
<evidence type="ECO:0000256" key="21">
    <source>
        <dbReference type="SAM" id="Phobius"/>
    </source>
</evidence>
<evidence type="ECO:0000256" key="1">
    <source>
        <dbReference type="ARBA" id="ARBA00004479"/>
    </source>
</evidence>
<dbReference type="Gene3D" id="2.60.120.200">
    <property type="match status" value="1"/>
</dbReference>
<dbReference type="CDD" id="cd06899">
    <property type="entry name" value="lectin_legume_LecRK_Arcelin_ConA"/>
    <property type="match status" value="1"/>
</dbReference>
<keyword evidence="11 24" id="KW-0418">Kinase</keyword>
<evidence type="ECO:0000256" key="6">
    <source>
        <dbReference type="ARBA" id="ARBA00022679"/>
    </source>
</evidence>
<dbReference type="GO" id="GO:0016020">
    <property type="term" value="C:membrane"/>
    <property type="evidence" value="ECO:0007669"/>
    <property type="project" value="UniProtKB-SubCell"/>
</dbReference>
<dbReference type="EC" id="2.7.11.1" evidence="4"/>
<evidence type="ECO:0000256" key="9">
    <source>
        <dbReference type="ARBA" id="ARBA00022734"/>
    </source>
</evidence>
<dbReference type="CDD" id="cd14066">
    <property type="entry name" value="STKc_IRAK"/>
    <property type="match status" value="1"/>
</dbReference>
<dbReference type="Pfam" id="PF00069">
    <property type="entry name" value="Pkinase"/>
    <property type="match status" value="1"/>
</dbReference>
<gene>
    <name evidence="24" type="ORF">RJ641_028384</name>
</gene>
<evidence type="ECO:0000256" key="12">
    <source>
        <dbReference type="ARBA" id="ARBA00022840"/>
    </source>
</evidence>
<evidence type="ECO:0000256" key="19">
    <source>
        <dbReference type="PROSITE-ProRule" id="PRU10141"/>
    </source>
</evidence>
<evidence type="ECO:0000256" key="14">
    <source>
        <dbReference type="ARBA" id="ARBA00023136"/>
    </source>
</evidence>
<evidence type="ECO:0000256" key="3">
    <source>
        <dbReference type="ARBA" id="ARBA00010217"/>
    </source>
</evidence>
<dbReference type="AlphaFoldDB" id="A0AAN8ZML1"/>
<dbReference type="SMART" id="SM00220">
    <property type="entry name" value="S_TKc"/>
    <property type="match status" value="1"/>
</dbReference>